<dbReference type="AlphaFoldDB" id="A0A0S3R360"/>
<keyword evidence="3" id="KW-1185">Reference proteome</keyword>
<dbReference type="Proteomes" id="UP000291084">
    <property type="component" value="Chromosome 1"/>
</dbReference>
<reference evidence="2 3" key="1">
    <citation type="journal article" date="2015" name="Sci. Rep.">
        <title>The power of single molecule real-time sequencing technology in the de novo assembly of a eukaryotic genome.</title>
        <authorList>
            <person name="Sakai H."/>
            <person name="Naito K."/>
            <person name="Ogiso-Tanaka E."/>
            <person name="Takahashi Y."/>
            <person name="Iseki K."/>
            <person name="Muto C."/>
            <person name="Satou K."/>
            <person name="Teruya K."/>
            <person name="Shiroma A."/>
            <person name="Shimoji M."/>
            <person name="Hirano T."/>
            <person name="Itoh T."/>
            <person name="Kaga A."/>
            <person name="Tomooka N."/>
        </authorList>
    </citation>
    <scope>NUCLEOTIDE SEQUENCE [LARGE SCALE GENOMIC DNA]</scope>
    <source>
        <strain evidence="3">cv. Shumari</strain>
    </source>
</reference>
<gene>
    <name evidence="2" type="primary">Vigan.01G274100</name>
    <name evidence="2" type="ORF">VIGAN_01274100</name>
</gene>
<feature type="non-terminal residue" evidence="2">
    <location>
        <position position="1"/>
    </location>
</feature>
<accession>A0A0S3R360</accession>
<feature type="transmembrane region" description="Helical" evidence="1">
    <location>
        <begin position="43"/>
        <end position="61"/>
    </location>
</feature>
<name>A0A0S3R360_PHAAN</name>
<keyword evidence="1" id="KW-1133">Transmembrane helix</keyword>
<evidence type="ECO:0000256" key="1">
    <source>
        <dbReference type="SAM" id="Phobius"/>
    </source>
</evidence>
<sequence>VLTCPRSLLRAFSFTSPVGSPSRSHLVLPRSPLSCLVRNLCRLRVWLAVFPFAGFFSMAALPHSLNDDPVSHINDNLASHLCFRNEAWMRMSVFIHCVEGS</sequence>
<proteinExistence type="predicted"/>
<dbReference type="EMBL" id="AP015034">
    <property type="protein sequence ID" value="BAT74954.1"/>
    <property type="molecule type" value="Genomic_DNA"/>
</dbReference>
<organism evidence="2 3">
    <name type="scientific">Vigna angularis var. angularis</name>
    <dbReference type="NCBI Taxonomy" id="157739"/>
    <lineage>
        <taxon>Eukaryota</taxon>
        <taxon>Viridiplantae</taxon>
        <taxon>Streptophyta</taxon>
        <taxon>Embryophyta</taxon>
        <taxon>Tracheophyta</taxon>
        <taxon>Spermatophyta</taxon>
        <taxon>Magnoliopsida</taxon>
        <taxon>eudicotyledons</taxon>
        <taxon>Gunneridae</taxon>
        <taxon>Pentapetalae</taxon>
        <taxon>rosids</taxon>
        <taxon>fabids</taxon>
        <taxon>Fabales</taxon>
        <taxon>Fabaceae</taxon>
        <taxon>Papilionoideae</taxon>
        <taxon>50 kb inversion clade</taxon>
        <taxon>NPAAA clade</taxon>
        <taxon>indigoferoid/millettioid clade</taxon>
        <taxon>Phaseoleae</taxon>
        <taxon>Vigna</taxon>
    </lineage>
</organism>
<evidence type="ECO:0000313" key="2">
    <source>
        <dbReference type="EMBL" id="BAT74954.1"/>
    </source>
</evidence>
<evidence type="ECO:0000313" key="3">
    <source>
        <dbReference type="Proteomes" id="UP000291084"/>
    </source>
</evidence>
<protein>
    <submittedName>
        <fullName evidence="2">Uncharacterized protein</fullName>
    </submittedName>
</protein>
<keyword evidence="1" id="KW-0812">Transmembrane</keyword>
<keyword evidence="1" id="KW-0472">Membrane</keyword>